<evidence type="ECO:0000259" key="1">
    <source>
        <dbReference type="Pfam" id="PF03432"/>
    </source>
</evidence>
<dbReference type="RefSeq" id="WP_406721450.1">
    <property type="nucleotide sequence ID" value="NZ_CP135443.1"/>
</dbReference>
<evidence type="ECO:0000313" key="2">
    <source>
        <dbReference type="EMBL" id="WRY34756.1"/>
    </source>
</evidence>
<keyword evidence="3" id="KW-1185">Reference proteome</keyword>
<evidence type="ECO:0000313" key="3">
    <source>
        <dbReference type="Proteomes" id="UP001623290"/>
    </source>
</evidence>
<name>A0ABZ1E4H2_9RHOB</name>
<proteinExistence type="predicted"/>
<gene>
    <name evidence="2" type="ORF">RPE78_05560</name>
</gene>
<feature type="domain" description="MobA/VirD2-like nuclease" evidence="1">
    <location>
        <begin position="17"/>
        <end position="84"/>
    </location>
</feature>
<reference evidence="2 3" key="1">
    <citation type="submission" date="2023-09" db="EMBL/GenBank/DDBJ databases">
        <title>Thioclava shenzhenensis sp. nov., a multidrug resistant bacteria-antagonizing species isolated from coastal seawater.</title>
        <authorList>
            <person name="Long M."/>
        </authorList>
    </citation>
    <scope>NUCLEOTIDE SEQUENCE [LARGE SCALE GENOMIC DNA]</scope>
    <source>
        <strain evidence="2 3">FTW29</strain>
    </source>
</reference>
<dbReference type="InterPro" id="IPR005094">
    <property type="entry name" value="Endonuclease_MobA/VirD2"/>
</dbReference>
<dbReference type="Pfam" id="PF03432">
    <property type="entry name" value="Relaxase"/>
    <property type="match status" value="1"/>
</dbReference>
<sequence length="216" mass="24045">MIGKIRKGADFGRLMDYLMRDNRGSVLALHNLASDSPEAAASEMAVAAALSARTSKPVMHISISYARDEAPTMDEMQDDERNLFAPVYKAELNEDEQRVAVMLDDASTLKWWHRNAVGAYGLQGWRRGRIYPDFLFAVKRAGEDGEVVALETKGDHLQNDDTDYKSALLQALTDGFAWDDATPVGQLELRNTGETVRCELVLMKDIKADLPKLIRG</sequence>
<dbReference type="EMBL" id="CP135443">
    <property type="protein sequence ID" value="WRY34756.1"/>
    <property type="molecule type" value="Genomic_DNA"/>
</dbReference>
<organism evidence="2 3">
    <name type="scientific">Thioclava litoralis</name>
    <dbReference type="NCBI Taxonomy" id="3076557"/>
    <lineage>
        <taxon>Bacteria</taxon>
        <taxon>Pseudomonadati</taxon>
        <taxon>Pseudomonadota</taxon>
        <taxon>Alphaproteobacteria</taxon>
        <taxon>Rhodobacterales</taxon>
        <taxon>Paracoccaceae</taxon>
        <taxon>Thioclava</taxon>
    </lineage>
</organism>
<dbReference type="Proteomes" id="UP001623290">
    <property type="component" value="Chromosome"/>
</dbReference>
<accession>A0ABZ1E4H2</accession>
<protein>
    <recommendedName>
        <fullName evidence="1">MobA/VirD2-like nuclease domain-containing protein</fullName>
    </recommendedName>
</protein>